<proteinExistence type="predicted"/>
<gene>
    <name evidence="1" type="ORF">ECRASSUSDP1_LOCUS10590</name>
</gene>
<evidence type="ECO:0000313" key="2">
    <source>
        <dbReference type="Proteomes" id="UP001295684"/>
    </source>
</evidence>
<dbReference type="Proteomes" id="UP001295684">
    <property type="component" value="Unassembled WGS sequence"/>
</dbReference>
<accession>A0AAD1UH21</accession>
<sequence length="381" mass="44555">MEHYSTIEHGTEGSREVEEMYYEGLSKKTLDKEDRFGINAIVENVSKPYSSYSSPAIITYGTNFKERKLQNDCLCYKKEEGKGNCIDIEDETYAEVYFYFKYKKVIDMMYPRIHICSEDQREFLVEELGKRKNKYEVFKLIFIHEKNCLACKFRKSFAGLPIVLTPKKREKICLSTCCFIVDKNKNICICRRIPKPEKLAGWGVPGKGAVSNKEMRADMVENLKKDIGLTITMSVRKGSETKFFYEGDRVIFEPKYLHQCVKDRHNYESLSISSHELILYYYMQIPEAHENINLVMSNIETDCIAWISAENLKSILSKKNKSKLFSCSMIKHKKNTRKKIEFSTLFPYYPNEYSGEGIVKEDAYAFLYLVDHLDDIFEESE</sequence>
<protein>
    <recommendedName>
        <fullName evidence="3">Nudix hydrolase domain-containing protein</fullName>
    </recommendedName>
</protein>
<name>A0AAD1UH21_EUPCR</name>
<organism evidence="1 2">
    <name type="scientific">Euplotes crassus</name>
    <dbReference type="NCBI Taxonomy" id="5936"/>
    <lineage>
        <taxon>Eukaryota</taxon>
        <taxon>Sar</taxon>
        <taxon>Alveolata</taxon>
        <taxon>Ciliophora</taxon>
        <taxon>Intramacronucleata</taxon>
        <taxon>Spirotrichea</taxon>
        <taxon>Hypotrichia</taxon>
        <taxon>Euplotida</taxon>
        <taxon>Euplotidae</taxon>
        <taxon>Moneuplotes</taxon>
    </lineage>
</organism>
<comment type="caution">
    <text evidence="1">The sequence shown here is derived from an EMBL/GenBank/DDBJ whole genome shotgun (WGS) entry which is preliminary data.</text>
</comment>
<evidence type="ECO:0000313" key="1">
    <source>
        <dbReference type="EMBL" id="CAI2369291.1"/>
    </source>
</evidence>
<evidence type="ECO:0008006" key="3">
    <source>
        <dbReference type="Google" id="ProtNLM"/>
    </source>
</evidence>
<keyword evidence="2" id="KW-1185">Reference proteome</keyword>
<dbReference type="AlphaFoldDB" id="A0AAD1UH21"/>
<reference evidence="1" key="1">
    <citation type="submission" date="2023-07" db="EMBL/GenBank/DDBJ databases">
        <authorList>
            <consortium name="AG Swart"/>
            <person name="Singh M."/>
            <person name="Singh A."/>
            <person name="Seah K."/>
            <person name="Emmerich C."/>
        </authorList>
    </citation>
    <scope>NUCLEOTIDE SEQUENCE</scope>
    <source>
        <strain evidence="1">DP1</strain>
    </source>
</reference>
<dbReference type="EMBL" id="CAMPGE010010443">
    <property type="protein sequence ID" value="CAI2369291.1"/>
    <property type="molecule type" value="Genomic_DNA"/>
</dbReference>